<comment type="caution">
    <text evidence="2">The sequence shown here is derived from an EMBL/GenBank/DDBJ whole genome shotgun (WGS) entry which is preliminary data.</text>
</comment>
<accession>A0ABP9MLK6</accession>
<feature type="transmembrane region" description="Helical" evidence="1">
    <location>
        <begin position="48"/>
        <end position="66"/>
    </location>
</feature>
<evidence type="ECO:0000313" key="3">
    <source>
        <dbReference type="Proteomes" id="UP001500631"/>
    </source>
</evidence>
<evidence type="ECO:0000256" key="1">
    <source>
        <dbReference type="SAM" id="Phobius"/>
    </source>
</evidence>
<organism evidence="2 3">
    <name type="scientific">Wohlfahrtiimonas larvae</name>
    <dbReference type="NCBI Taxonomy" id="1157986"/>
    <lineage>
        <taxon>Bacteria</taxon>
        <taxon>Pseudomonadati</taxon>
        <taxon>Pseudomonadota</taxon>
        <taxon>Gammaproteobacteria</taxon>
        <taxon>Cardiobacteriales</taxon>
        <taxon>Ignatzschineriaceae</taxon>
        <taxon>Wohlfahrtiimonas</taxon>
    </lineage>
</organism>
<sequence>MKFSQIFNLKAFIYHFIFSFVLIGGLSFFIVSLWYPDIWASELGGYKLIFMIVILDLGVGPLCVALSYKAYKSYKEKLLDISVITLCQLAFFSWGAWTVSISRPVYIVFDTDRFEMVVDQDIDRSKLPESGLFSALPLLRGVQMAIVDLETTVPDEEKRIEVNNDAVFGLDISKNPTYYVPYQGENIKKVLKMAKGYEYFAKNEDAKLKADAIIQKHQLADQQFKWLPIRYFSPQDQSQLFATVIINDQSAEIIDYILLDPYEI</sequence>
<dbReference type="EMBL" id="BAABKE010000003">
    <property type="protein sequence ID" value="GAA5098494.1"/>
    <property type="molecule type" value="Genomic_DNA"/>
</dbReference>
<reference evidence="3" key="1">
    <citation type="journal article" date="2019" name="Int. J. Syst. Evol. Microbiol.">
        <title>The Global Catalogue of Microorganisms (GCM) 10K type strain sequencing project: providing services to taxonomists for standard genome sequencing and annotation.</title>
        <authorList>
            <consortium name="The Broad Institute Genomics Platform"/>
            <consortium name="The Broad Institute Genome Sequencing Center for Infectious Disease"/>
            <person name="Wu L."/>
            <person name="Ma J."/>
        </authorList>
    </citation>
    <scope>NUCLEOTIDE SEQUENCE [LARGE SCALE GENOMIC DNA]</scope>
    <source>
        <strain evidence="3">JCM 18424</strain>
    </source>
</reference>
<feature type="transmembrane region" description="Helical" evidence="1">
    <location>
        <begin position="78"/>
        <end position="97"/>
    </location>
</feature>
<keyword evidence="1" id="KW-1133">Transmembrane helix</keyword>
<keyword evidence="3" id="KW-1185">Reference proteome</keyword>
<protein>
    <recommendedName>
        <fullName evidence="4">Pilus assembly protein</fullName>
    </recommendedName>
</protein>
<evidence type="ECO:0008006" key="4">
    <source>
        <dbReference type="Google" id="ProtNLM"/>
    </source>
</evidence>
<gene>
    <name evidence="2" type="ORF">GCM10023338_11040</name>
</gene>
<proteinExistence type="predicted"/>
<evidence type="ECO:0000313" key="2">
    <source>
        <dbReference type="EMBL" id="GAA5098494.1"/>
    </source>
</evidence>
<feature type="transmembrane region" description="Helical" evidence="1">
    <location>
        <begin position="12"/>
        <end position="36"/>
    </location>
</feature>
<dbReference type="Proteomes" id="UP001500631">
    <property type="component" value="Unassembled WGS sequence"/>
</dbReference>
<keyword evidence="1" id="KW-0812">Transmembrane</keyword>
<name>A0ABP9MLK6_9GAMM</name>
<keyword evidence="1" id="KW-0472">Membrane</keyword>